<keyword evidence="2" id="KW-0285">Flavoprotein</keyword>
<comment type="cofactor">
    <cofactor evidence="1">
        <name>FAD</name>
        <dbReference type="ChEBI" id="CHEBI:57692"/>
    </cofactor>
</comment>
<dbReference type="PRINTS" id="PR00368">
    <property type="entry name" value="FADPNR"/>
</dbReference>
<dbReference type="OrthoDB" id="9778740at2"/>
<dbReference type="SUPFAM" id="SSF51905">
    <property type="entry name" value="FAD/NAD(P)-binding domain"/>
    <property type="match status" value="1"/>
</dbReference>
<dbReference type="InterPro" id="IPR036188">
    <property type="entry name" value="FAD/NAD-bd_sf"/>
</dbReference>
<name>A0A419V2Y0_9BACL</name>
<evidence type="ECO:0000313" key="5">
    <source>
        <dbReference type="Proteomes" id="UP000285120"/>
    </source>
</evidence>
<evidence type="ECO:0000313" key="4">
    <source>
        <dbReference type="EMBL" id="RKD72879.1"/>
    </source>
</evidence>
<dbReference type="EMBL" id="RAPK01000009">
    <property type="protein sequence ID" value="RKD72879.1"/>
    <property type="molecule type" value="Genomic_DNA"/>
</dbReference>
<dbReference type="InterPro" id="IPR050097">
    <property type="entry name" value="Ferredoxin-NADP_redctase_2"/>
</dbReference>
<organism evidence="4 5">
    <name type="scientific">Sinobaca qinghaiensis</name>
    <dbReference type="NCBI Taxonomy" id="342944"/>
    <lineage>
        <taxon>Bacteria</taxon>
        <taxon>Bacillati</taxon>
        <taxon>Bacillota</taxon>
        <taxon>Bacilli</taxon>
        <taxon>Bacillales</taxon>
        <taxon>Sporolactobacillaceae</taxon>
        <taxon>Sinobaca</taxon>
    </lineage>
</organism>
<accession>A0A419V2Y0</accession>
<dbReference type="Pfam" id="PF13738">
    <property type="entry name" value="Pyr_redox_3"/>
    <property type="match status" value="1"/>
</dbReference>
<sequence length="330" mass="36960">MNRKTVVIVGAGPCGIAAAIELKRRGMDAVLIEKRNIVDAIYQYPIHQVFFSTSERLEVGNLPFTSINRKPTRQEALVYYKRVVDQENLRIHSYETVDSIEKTQDGFLVSSHTMNGVKKQYEPAYVIIATGYYGQPNKLEIEGGNLPHVSHYFKEAHPYFRRDVAVIGGKNSAVDAALALEKAGAFVTVLYRGSSFSEHVKPWILPDFNALVRQDKIRLLSEAVVTSISEQSVEYTQYGQKQSLPADFVFAMTGYHPDHSFLEQAGVLKGEEGRPYFDQDTMETNVPGLYIAGVIAAGDNANEIFIENGRWHGEQIASHIKEKESWPSSL</sequence>
<gene>
    <name evidence="4" type="ORF">ATL39_2075</name>
</gene>
<evidence type="ECO:0000256" key="1">
    <source>
        <dbReference type="ARBA" id="ARBA00001974"/>
    </source>
</evidence>
<keyword evidence="3" id="KW-0560">Oxidoreductase</keyword>
<dbReference type="PRINTS" id="PR00469">
    <property type="entry name" value="PNDRDTASEII"/>
</dbReference>
<dbReference type="InterPro" id="IPR023856">
    <property type="entry name" value="Bdr"/>
</dbReference>
<keyword evidence="5" id="KW-1185">Reference proteome</keyword>
<dbReference type="GO" id="GO:0016491">
    <property type="term" value="F:oxidoreductase activity"/>
    <property type="evidence" value="ECO:0007669"/>
    <property type="project" value="UniProtKB-KW"/>
</dbReference>
<dbReference type="PANTHER" id="PTHR48105">
    <property type="entry name" value="THIOREDOXIN REDUCTASE 1-RELATED-RELATED"/>
    <property type="match status" value="1"/>
</dbReference>
<reference evidence="4 5" key="1">
    <citation type="submission" date="2018-09" db="EMBL/GenBank/DDBJ databases">
        <title>Genomic Encyclopedia of Archaeal and Bacterial Type Strains, Phase II (KMG-II): from individual species to whole genera.</title>
        <authorList>
            <person name="Goeker M."/>
        </authorList>
    </citation>
    <scope>NUCLEOTIDE SEQUENCE [LARGE SCALE GENOMIC DNA]</scope>
    <source>
        <strain evidence="4 5">DSM 17008</strain>
    </source>
</reference>
<dbReference type="AlphaFoldDB" id="A0A419V2Y0"/>
<dbReference type="NCBIfam" id="TIGR04018">
    <property type="entry name" value="Bthiol_YpdA"/>
    <property type="match status" value="1"/>
</dbReference>
<evidence type="ECO:0000256" key="2">
    <source>
        <dbReference type="ARBA" id="ARBA00022630"/>
    </source>
</evidence>
<proteinExistence type="predicted"/>
<protein>
    <submittedName>
        <fullName evidence="4">Thioredoxin reductase (NADPH)</fullName>
    </submittedName>
</protein>
<evidence type="ECO:0000256" key="3">
    <source>
        <dbReference type="ARBA" id="ARBA00023002"/>
    </source>
</evidence>
<dbReference type="Gene3D" id="3.50.50.60">
    <property type="entry name" value="FAD/NAD(P)-binding domain"/>
    <property type="match status" value="2"/>
</dbReference>
<dbReference type="RefSeq" id="WP_120193274.1">
    <property type="nucleotide sequence ID" value="NZ_RAPK01000009.1"/>
</dbReference>
<dbReference type="Proteomes" id="UP000285120">
    <property type="component" value="Unassembled WGS sequence"/>
</dbReference>
<comment type="caution">
    <text evidence="4">The sequence shown here is derived from an EMBL/GenBank/DDBJ whole genome shotgun (WGS) entry which is preliminary data.</text>
</comment>